<evidence type="ECO:0000256" key="1">
    <source>
        <dbReference type="ARBA" id="ARBA00022737"/>
    </source>
</evidence>
<feature type="repeat" description="PPR" evidence="2">
    <location>
        <begin position="904"/>
        <end position="938"/>
    </location>
</feature>
<evidence type="ECO:0000256" key="2">
    <source>
        <dbReference type="PROSITE-ProRule" id="PRU00708"/>
    </source>
</evidence>
<dbReference type="OrthoDB" id="185373at2759"/>
<dbReference type="PANTHER" id="PTHR47447:SF17">
    <property type="entry name" value="OS12G0638900 PROTEIN"/>
    <property type="match status" value="1"/>
</dbReference>
<dbReference type="InterPro" id="IPR011990">
    <property type="entry name" value="TPR-like_helical_dom_sf"/>
</dbReference>
<reference evidence="4 5" key="1">
    <citation type="journal article" date="2014" name="Mol. Plant">
        <title>Chromosome Scale Genome Assembly and Transcriptome Profiling of Nannochloropsis gaditana in Nitrogen Depletion.</title>
        <authorList>
            <person name="Corteggiani Carpinelli E."/>
            <person name="Telatin A."/>
            <person name="Vitulo N."/>
            <person name="Forcato C."/>
            <person name="D'Angelo M."/>
            <person name="Schiavon R."/>
            <person name="Vezzi A."/>
            <person name="Giacometti G.M."/>
            <person name="Morosinotto T."/>
            <person name="Valle G."/>
        </authorList>
    </citation>
    <scope>NUCLEOTIDE SEQUENCE [LARGE SCALE GENOMIC DNA]</scope>
    <source>
        <strain evidence="4 5">B-31</strain>
    </source>
</reference>
<comment type="caution">
    <text evidence="4">The sequence shown here is derived from an EMBL/GenBank/DDBJ whole genome shotgun (WGS) entry which is preliminary data.</text>
</comment>
<feature type="repeat" description="PPR" evidence="2">
    <location>
        <begin position="974"/>
        <end position="1008"/>
    </location>
</feature>
<dbReference type="InterPro" id="IPR002885">
    <property type="entry name" value="PPR_rpt"/>
</dbReference>
<sequence>MYLFLCLEFITGKTGHLRGTGPDARFDGLGRGTKIEAMRGQDKINLPFITLTAVTLMPDLAVRLSKILRLLWQALPLCLLLCVATWRCLGVVAFVLPSATKDIDHRLAYELCSTSKRFNWALCTLKTWSPGYIQDDDNGPPSPSKRGRKGCRNPTPSHSNTRVMADLQDRGISKNTYGKAIDVGIGKKDWVKSFEHLQGLTVRLSSDYEAAFSTCHAAQRPFECLSLLRYMIKDGLPRRPQWYASTAQLSIHLRNWITALDTYMLFERKEEFEPSCTSTRNLLITALQASSELGKGNRAVRVFEKATQTMVPPLATKPAAVFVLRACFRAAAYDIGLPFARLILTDSPIRTTQNSTDFGTFVLDIATVNTAISLLAKANCVDEALAAVERTSTCWGLTPDVYTYGAVIEGLAAPGGNLDEALALVRYMVATQSIAPNVVICNILVQACCRAGRLQEAWDLFQAIPTLERSVHRTQPLWSLATREGDVVVVEGLLEELARARDAQLNQQSHTKSRTLPAAKDFLSKSCYHTSLCNLARLGLSDHAERLAGLCKPVDGKPLTPMTFYALVAACEKSGHHERVLHWFQEMLCAKVEPDPLRYGMALKACEVLGRWQSGLALMLRMRDSGQTMDPLLWKRLFLLLGREARGKEALDLVQDMESRGSKLEPICYEATVTALSRMGDKMQSVRKLMLYEEERHMPMGRGAYTSAIAACRDTKDAELALKLYQRMKGRGNEAPSTVTRAALLDVLVAAGGANFLQWAGEVASEQEASGEVVPTHMLGNMVLASIARSTDVSDEAGFKKALEYFRSLWGSRQDPALPLPWTLCNAALRACARLGESQLALEVLYTMRTTKAPVDVVMFGCVLTSCAVAGEWKEAFLLLKDMERTAKAAEMAGLDLSDIVRPNLVCYTSVITALQQGQQWQKALHLLVYMLSSGPVPDVQVFNAVMSACANAGETHMALKVFQAMQANGVAPDAVTYATAIVACWRGNEWRRALEILQRMKADGFSPNMITVTLVIDALDKSRKFDLAVHVFESSVVGYIRSEDYEMESDGPGMLVDLHGYSQPVARAAVRAGLKRLCQMYEQTGKREGVIKDFVFITGVGRNSEMPFEPVLRPAMQRMLNEDFDPPLPCETAENNPGRLIVRAHDLVEWLSAQSRKNLLSPAEMSGILKLRSAEQLDDTFHDFKKSRQEVRGSS</sequence>
<dbReference type="Pfam" id="PF12854">
    <property type="entry name" value="PPR_1"/>
    <property type="match status" value="1"/>
</dbReference>
<gene>
    <name evidence="4" type="ORF">Naga_100034g37</name>
</gene>
<evidence type="ECO:0000256" key="3">
    <source>
        <dbReference type="SAM" id="MobiDB-lite"/>
    </source>
</evidence>
<evidence type="ECO:0000313" key="5">
    <source>
        <dbReference type="Proteomes" id="UP000019335"/>
    </source>
</evidence>
<dbReference type="Pfam" id="PF01535">
    <property type="entry name" value="PPR"/>
    <property type="match status" value="3"/>
</dbReference>
<keyword evidence="5" id="KW-1185">Reference proteome</keyword>
<dbReference type="Gene3D" id="1.25.40.10">
    <property type="entry name" value="Tetratricopeptide repeat domain"/>
    <property type="match status" value="5"/>
</dbReference>
<dbReference type="InterPro" id="IPR036063">
    <property type="entry name" value="Smr_dom_sf"/>
</dbReference>
<proteinExistence type="predicted"/>
<evidence type="ECO:0000313" key="4">
    <source>
        <dbReference type="EMBL" id="EWM27721.1"/>
    </source>
</evidence>
<feature type="repeat" description="PPR" evidence="2">
    <location>
        <begin position="939"/>
        <end position="973"/>
    </location>
</feature>
<protein>
    <submittedName>
        <fullName evidence="4">Pentatricopeptide repeat containing protein</fullName>
    </submittedName>
</protein>
<organism evidence="4 5">
    <name type="scientific">Nannochloropsis gaditana</name>
    <dbReference type="NCBI Taxonomy" id="72520"/>
    <lineage>
        <taxon>Eukaryota</taxon>
        <taxon>Sar</taxon>
        <taxon>Stramenopiles</taxon>
        <taxon>Ochrophyta</taxon>
        <taxon>Eustigmatophyceae</taxon>
        <taxon>Eustigmatales</taxon>
        <taxon>Monodopsidaceae</taxon>
        <taxon>Nannochloropsis</taxon>
    </lineage>
</organism>
<dbReference type="AlphaFoldDB" id="W7U458"/>
<dbReference type="NCBIfam" id="TIGR00756">
    <property type="entry name" value="PPR"/>
    <property type="match status" value="4"/>
</dbReference>
<feature type="repeat" description="PPR" evidence="2">
    <location>
        <begin position="437"/>
        <end position="471"/>
    </location>
</feature>
<accession>W7U458</accession>
<dbReference type="SUPFAM" id="SSF160443">
    <property type="entry name" value="SMR domain-like"/>
    <property type="match status" value="1"/>
</dbReference>
<feature type="repeat" description="PPR" evidence="2">
    <location>
        <begin position="560"/>
        <end position="594"/>
    </location>
</feature>
<dbReference type="Proteomes" id="UP000019335">
    <property type="component" value="Chromosome 6"/>
</dbReference>
<feature type="region of interest" description="Disordered" evidence="3">
    <location>
        <begin position="134"/>
        <end position="160"/>
    </location>
</feature>
<dbReference type="EMBL" id="AZIL01000424">
    <property type="protein sequence ID" value="EWM27721.1"/>
    <property type="molecule type" value="Genomic_DNA"/>
</dbReference>
<name>W7U458_9STRA</name>
<dbReference type="Pfam" id="PF13041">
    <property type="entry name" value="PPR_2"/>
    <property type="match status" value="1"/>
</dbReference>
<dbReference type="Gene3D" id="3.30.1370.110">
    <property type="match status" value="1"/>
</dbReference>
<dbReference type="PROSITE" id="PS51375">
    <property type="entry name" value="PPR"/>
    <property type="match status" value="6"/>
</dbReference>
<dbReference type="PANTHER" id="PTHR47447">
    <property type="entry name" value="OS03G0856100 PROTEIN"/>
    <property type="match status" value="1"/>
</dbReference>
<keyword evidence="1" id="KW-0677">Repeat</keyword>
<feature type="repeat" description="PPR" evidence="2">
    <location>
        <begin position="400"/>
        <end position="435"/>
    </location>
</feature>